<dbReference type="EMBL" id="JADPIE010000006">
    <property type="protein sequence ID" value="MBF8437555.1"/>
    <property type="molecule type" value="Genomic_DNA"/>
</dbReference>
<keyword evidence="7" id="KW-0055">Arginine biosynthesis</keyword>
<keyword evidence="7" id="KW-0028">Amino-acid biosynthesis</keyword>
<dbReference type="NCBIfam" id="TIGR01529">
    <property type="entry name" value="argR_whole"/>
    <property type="match status" value="1"/>
</dbReference>
<dbReference type="AlphaFoldDB" id="A0A931AW13"/>
<dbReference type="SUPFAM" id="SSF55252">
    <property type="entry name" value="C-terminal domain of arginine repressor"/>
    <property type="match status" value="1"/>
</dbReference>
<dbReference type="SUPFAM" id="SSF46785">
    <property type="entry name" value="Winged helix' DNA-binding domain"/>
    <property type="match status" value="1"/>
</dbReference>
<dbReference type="GO" id="GO:0051259">
    <property type="term" value="P:protein complex oligomerization"/>
    <property type="evidence" value="ECO:0007669"/>
    <property type="project" value="InterPro"/>
</dbReference>
<dbReference type="InterPro" id="IPR020900">
    <property type="entry name" value="Arg_repress_DNA-bd"/>
</dbReference>
<evidence type="ECO:0000256" key="4">
    <source>
        <dbReference type="ARBA" id="ARBA00023015"/>
    </source>
</evidence>
<evidence type="ECO:0000256" key="1">
    <source>
        <dbReference type="ARBA" id="ARBA00004496"/>
    </source>
</evidence>
<dbReference type="InterPro" id="IPR036251">
    <property type="entry name" value="Arg_repress_C_sf"/>
</dbReference>
<organism evidence="11 12">
    <name type="scientific">Halonatronomonas betaini</name>
    <dbReference type="NCBI Taxonomy" id="2778430"/>
    <lineage>
        <taxon>Bacteria</taxon>
        <taxon>Bacillati</taxon>
        <taxon>Bacillota</taxon>
        <taxon>Clostridia</taxon>
        <taxon>Halanaerobiales</taxon>
        <taxon>Halarsenatibacteraceae</taxon>
        <taxon>Halonatronomonas</taxon>
    </lineage>
</organism>
<dbReference type="GO" id="GO:0006526">
    <property type="term" value="P:L-arginine biosynthetic process"/>
    <property type="evidence" value="ECO:0007669"/>
    <property type="project" value="UniProtKB-KW"/>
</dbReference>
<dbReference type="PRINTS" id="PR01467">
    <property type="entry name" value="ARGREPRESSOR"/>
</dbReference>
<accession>A0A931AW13</accession>
<comment type="subcellular location">
    <subcellularLocation>
        <location evidence="1 7">Cytoplasm</location>
    </subcellularLocation>
</comment>
<keyword evidence="12" id="KW-1185">Reference proteome</keyword>
<keyword evidence="3 7" id="KW-0963">Cytoplasm</keyword>
<evidence type="ECO:0000259" key="9">
    <source>
        <dbReference type="Pfam" id="PF01316"/>
    </source>
</evidence>
<dbReference type="InterPro" id="IPR020899">
    <property type="entry name" value="Arg_repress_C"/>
</dbReference>
<dbReference type="GO" id="GO:1900079">
    <property type="term" value="P:regulation of arginine biosynthetic process"/>
    <property type="evidence" value="ECO:0007669"/>
    <property type="project" value="UniProtKB-UniRule"/>
</dbReference>
<evidence type="ECO:0000256" key="3">
    <source>
        <dbReference type="ARBA" id="ARBA00022490"/>
    </source>
</evidence>
<dbReference type="GO" id="GO:0034618">
    <property type="term" value="F:arginine binding"/>
    <property type="evidence" value="ECO:0007669"/>
    <property type="project" value="InterPro"/>
</dbReference>
<feature type="domain" description="Arginine repressor C-terminal" evidence="10">
    <location>
        <begin position="80"/>
        <end position="147"/>
    </location>
</feature>
<reference evidence="11" key="1">
    <citation type="submission" date="2020-11" db="EMBL/GenBank/DDBJ databases">
        <title>Halonatronomonas betainensis gen. nov., sp. nov. a novel haloalkaliphilic representative of the family Halanaerobiacae capable of betaine degradation.</title>
        <authorList>
            <person name="Boltyanskaya Y."/>
            <person name="Kevbrin V."/>
            <person name="Detkova E."/>
            <person name="Grouzdev D.S."/>
            <person name="Koziaeva V."/>
            <person name="Zhilina T."/>
        </authorList>
    </citation>
    <scope>NUCLEOTIDE SEQUENCE</scope>
    <source>
        <strain evidence="11">Z-7014</strain>
    </source>
</reference>
<dbReference type="InterPro" id="IPR036388">
    <property type="entry name" value="WH-like_DNA-bd_sf"/>
</dbReference>
<dbReference type="Proteomes" id="UP000621436">
    <property type="component" value="Unassembled WGS sequence"/>
</dbReference>
<name>A0A931AW13_9FIRM</name>
<keyword evidence="7" id="KW-0678">Repressor</keyword>
<dbReference type="Gene3D" id="3.30.1360.40">
    <property type="match status" value="1"/>
</dbReference>
<dbReference type="RefSeq" id="WP_270454549.1">
    <property type="nucleotide sequence ID" value="NZ_JADPIE010000006.1"/>
</dbReference>
<comment type="pathway">
    <text evidence="7">Amino-acid biosynthesis; L-arginine biosynthesis [regulation].</text>
</comment>
<comment type="function">
    <text evidence="7">Regulates arginine biosynthesis genes.</text>
</comment>
<evidence type="ECO:0000256" key="7">
    <source>
        <dbReference type="HAMAP-Rule" id="MF_00173"/>
    </source>
</evidence>
<keyword evidence="6 7" id="KW-0804">Transcription</keyword>
<evidence type="ECO:0000259" key="10">
    <source>
        <dbReference type="Pfam" id="PF02863"/>
    </source>
</evidence>
<dbReference type="PANTHER" id="PTHR34471:SF1">
    <property type="entry name" value="ARGININE REPRESSOR"/>
    <property type="match status" value="1"/>
</dbReference>
<dbReference type="Pfam" id="PF02863">
    <property type="entry name" value="Arg_repressor_C"/>
    <property type="match status" value="1"/>
</dbReference>
<dbReference type="GO" id="GO:0003677">
    <property type="term" value="F:DNA binding"/>
    <property type="evidence" value="ECO:0007669"/>
    <property type="project" value="UniProtKB-KW"/>
</dbReference>
<dbReference type="Gene3D" id="1.10.10.10">
    <property type="entry name" value="Winged helix-like DNA-binding domain superfamily/Winged helix DNA-binding domain"/>
    <property type="match status" value="1"/>
</dbReference>
<dbReference type="InterPro" id="IPR001669">
    <property type="entry name" value="Arg_repress"/>
</dbReference>
<evidence type="ECO:0000313" key="12">
    <source>
        <dbReference type="Proteomes" id="UP000621436"/>
    </source>
</evidence>
<proteinExistence type="inferred from homology"/>
<dbReference type="GO" id="GO:0005737">
    <property type="term" value="C:cytoplasm"/>
    <property type="evidence" value="ECO:0007669"/>
    <property type="project" value="UniProtKB-SubCell"/>
</dbReference>
<comment type="similarity">
    <text evidence="2 7">Belongs to the ArgR family.</text>
</comment>
<feature type="domain" description="Arginine repressor DNA-binding" evidence="9">
    <location>
        <begin position="2"/>
        <end position="67"/>
    </location>
</feature>
<evidence type="ECO:0000256" key="6">
    <source>
        <dbReference type="ARBA" id="ARBA00023163"/>
    </source>
</evidence>
<keyword evidence="4 7" id="KW-0805">Transcription regulation</keyword>
<evidence type="ECO:0000313" key="11">
    <source>
        <dbReference type="EMBL" id="MBF8437555.1"/>
    </source>
</evidence>
<evidence type="ECO:0000256" key="2">
    <source>
        <dbReference type="ARBA" id="ARBA00008316"/>
    </source>
</evidence>
<dbReference type="PANTHER" id="PTHR34471">
    <property type="entry name" value="ARGININE REPRESSOR"/>
    <property type="match status" value="1"/>
</dbReference>
<evidence type="ECO:0000256" key="5">
    <source>
        <dbReference type="ARBA" id="ARBA00023125"/>
    </source>
</evidence>
<sequence length="151" mass="16893">MKNRRQLKILNIIKNRDVATQEELGLLLEEEGVNVTQATISRDIKRLGLIKVPDGDGEYKYAIRSNNSKGQVQGWLQKMFQDFVIDLDYSDNIIVLKTVQGTAGGLASAIDNSRWDDVLGTVAGDNTIFLVVKPKDKAEEVLDKFKKLLSD</sequence>
<dbReference type="InterPro" id="IPR036390">
    <property type="entry name" value="WH_DNA-bd_sf"/>
</dbReference>
<gene>
    <name evidence="7 11" type="primary">argR</name>
    <name evidence="11" type="ORF">I0Q91_10710</name>
</gene>
<comment type="caution">
    <text evidence="11">The sequence shown here is derived from an EMBL/GenBank/DDBJ whole genome shotgun (WGS) entry which is preliminary data.</text>
</comment>
<protein>
    <recommendedName>
        <fullName evidence="7 8">Arginine repressor</fullName>
    </recommendedName>
</protein>
<keyword evidence="5 7" id="KW-0238">DNA-binding</keyword>
<dbReference type="Pfam" id="PF01316">
    <property type="entry name" value="Arg_repressor"/>
    <property type="match status" value="1"/>
</dbReference>
<dbReference type="GO" id="GO:0003700">
    <property type="term" value="F:DNA-binding transcription factor activity"/>
    <property type="evidence" value="ECO:0007669"/>
    <property type="project" value="UniProtKB-UniRule"/>
</dbReference>
<dbReference type="HAMAP" id="MF_00173">
    <property type="entry name" value="Arg_repressor"/>
    <property type="match status" value="1"/>
</dbReference>
<evidence type="ECO:0000256" key="8">
    <source>
        <dbReference type="NCBIfam" id="TIGR01529"/>
    </source>
</evidence>